<evidence type="ECO:0000259" key="2">
    <source>
        <dbReference type="PROSITE" id="PS50994"/>
    </source>
</evidence>
<evidence type="ECO:0000313" key="4">
    <source>
        <dbReference type="Proteomes" id="UP000326396"/>
    </source>
</evidence>
<evidence type="ECO:0000313" key="3">
    <source>
        <dbReference type="EMBL" id="KAD5508971.1"/>
    </source>
</evidence>
<feature type="compositionally biased region" description="Polar residues" evidence="1">
    <location>
        <begin position="222"/>
        <end position="232"/>
    </location>
</feature>
<dbReference type="AlphaFoldDB" id="A0A5N6NZ28"/>
<organism evidence="3 4">
    <name type="scientific">Mikania micrantha</name>
    <name type="common">bitter vine</name>
    <dbReference type="NCBI Taxonomy" id="192012"/>
    <lineage>
        <taxon>Eukaryota</taxon>
        <taxon>Viridiplantae</taxon>
        <taxon>Streptophyta</taxon>
        <taxon>Embryophyta</taxon>
        <taxon>Tracheophyta</taxon>
        <taxon>Spermatophyta</taxon>
        <taxon>Magnoliopsida</taxon>
        <taxon>eudicotyledons</taxon>
        <taxon>Gunneridae</taxon>
        <taxon>Pentapetalae</taxon>
        <taxon>asterids</taxon>
        <taxon>campanulids</taxon>
        <taxon>Asterales</taxon>
        <taxon>Asteraceae</taxon>
        <taxon>Asteroideae</taxon>
        <taxon>Heliantheae alliance</taxon>
        <taxon>Eupatorieae</taxon>
        <taxon>Mikania</taxon>
    </lineage>
</organism>
<feature type="compositionally biased region" description="Basic and acidic residues" evidence="1">
    <location>
        <begin position="205"/>
        <end position="221"/>
    </location>
</feature>
<dbReference type="OrthoDB" id="1933590at2759"/>
<evidence type="ECO:0000256" key="1">
    <source>
        <dbReference type="SAM" id="MobiDB-lite"/>
    </source>
</evidence>
<feature type="region of interest" description="Disordered" evidence="1">
    <location>
        <begin position="205"/>
        <end position="232"/>
    </location>
</feature>
<dbReference type="InterPro" id="IPR039537">
    <property type="entry name" value="Retrotran_Ty1/copia-like"/>
</dbReference>
<name>A0A5N6NZ28_9ASTR</name>
<dbReference type="GO" id="GO:0003676">
    <property type="term" value="F:nucleic acid binding"/>
    <property type="evidence" value="ECO:0007669"/>
    <property type="project" value="InterPro"/>
</dbReference>
<proteinExistence type="predicted"/>
<dbReference type="InterPro" id="IPR036397">
    <property type="entry name" value="RNaseH_sf"/>
</dbReference>
<dbReference type="GO" id="GO:0015074">
    <property type="term" value="P:DNA integration"/>
    <property type="evidence" value="ECO:0007669"/>
    <property type="project" value="InterPro"/>
</dbReference>
<keyword evidence="4" id="KW-1185">Reference proteome</keyword>
<dbReference type="PANTHER" id="PTHR42648">
    <property type="entry name" value="TRANSPOSASE, PUTATIVE-RELATED"/>
    <property type="match status" value="1"/>
</dbReference>
<sequence>MWPYLLKTKDEALERFKNFKAMVENKYGRRIKVLRTDRESRITRQLTAPYTPQQNGIVERRNRTVMSTTRSILNAMSMPQVFRAEAVRHAVYVLNRLPTKILKDQTPYEALKGTKPRVDHLRVFGCVGFVKTPSQLTKKLDDRSVAMVHLGIEPGRKAYRMYDVEGEKVVISRDVVFNEAQGWSWTKDQSQGQIKEANFVLHINPHEEGSSSQSVEDHEPSSPESPHINSRA</sequence>
<dbReference type="PROSITE" id="PS50994">
    <property type="entry name" value="INTEGRASE"/>
    <property type="match status" value="1"/>
</dbReference>
<feature type="domain" description="Integrase catalytic" evidence="2">
    <location>
        <begin position="42"/>
        <end position="115"/>
    </location>
</feature>
<gene>
    <name evidence="3" type="ORF">E3N88_16674</name>
</gene>
<dbReference type="Gene3D" id="3.30.420.10">
    <property type="entry name" value="Ribonuclease H-like superfamily/Ribonuclease H"/>
    <property type="match status" value="1"/>
</dbReference>
<dbReference type="Pfam" id="PF25597">
    <property type="entry name" value="SH3_retrovirus"/>
    <property type="match status" value="1"/>
</dbReference>
<accession>A0A5N6NZ28</accession>
<dbReference type="Proteomes" id="UP000326396">
    <property type="component" value="Linkage Group LG16"/>
</dbReference>
<dbReference type="PANTHER" id="PTHR42648:SF25">
    <property type="entry name" value="RNA-DIRECTED DNA POLYMERASE"/>
    <property type="match status" value="1"/>
</dbReference>
<dbReference type="SUPFAM" id="SSF53098">
    <property type="entry name" value="Ribonuclease H-like"/>
    <property type="match status" value="1"/>
</dbReference>
<dbReference type="EMBL" id="SZYD01000008">
    <property type="protein sequence ID" value="KAD5508971.1"/>
    <property type="molecule type" value="Genomic_DNA"/>
</dbReference>
<dbReference type="InterPro" id="IPR001584">
    <property type="entry name" value="Integrase_cat-core"/>
</dbReference>
<dbReference type="InterPro" id="IPR012337">
    <property type="entry name" value="RNaseH-like_sf"/>
</dbReference>
<protein>
    <recommendedName>
        <fullName evidence="2">Integrase catalytic domain-containing protein</fullName>
    </recommendedName>
</protein>
<reference evidence="3 4" key="1">
    <citation type="submission" date="2019-05" db="EMBL/GenBank/DDBJ databases">
        <title>Mikania micrantha, genome provides insights into the molecular mechanism of rapid growth.</title>
        <authorList>
            <person name="Liu B."/>
        </authorList>
    </citation>
    <scope>NUCLEOTIDE SEQUENCE [LARGE SCALE GENOMIC DNA]</scope>
    <source>
        <strain evidence="3">NLD-2019</strain>
        <tissue evidence="3">Leaf</tissue>
    </source>
</reference>
<dbReference type="InterPro" id="IPR057670">
    <property type="entry name" value="SH3_retrovirus"/>
</dbReference>
<comment type="caution">
    <text evidence="3">The sequence shown here is derived from an EMBL/GenBank/DDBJ whole genome shotgun (WGS) entry which is preliminary data.</text>
</comment>